<keyword evidence="2" id="KW-1185">Reference proteome</keyword>
<proteinExistence type="predicted"/>
<dbReference type="InterPro" id="IPR038555">
    <property type="entry name" value="Zincin_1_sf"/>
</dbReference>
<dbReference type="SUPFAM" id="SSF55486">
    <property type="entry name" value="Metalloproteases ('zincins'), catalytic domain"/>
    <property type="match status" value="1"/>
</dbReference>
<dbReference type="Pfam" id="PF06262">
    <property type="entry name" value="Zincin_1"/>
    <property type="match status" value="1"/>
</dbReference>
<comment type="caution">
    <text evidence="1">The sequence shown here is derived from an EMBL/GenBank/DDBJ whole genome shotgun (WGS) entry which is preliminary data.</text>
</comment>
<accession>A0ABT1EB25</accession>
<dbReference type="Proteomes" id="UP001523566">
    <property type="component" value="Unassembled WGS sequence"/>
</dbReference>
<name>A0ABT1EB25_9FIRM</name>
<evidence type="ECO:0000313" key="2">
    <source>
        <dbReference type="Proteomes" id="UP001523566"/>
    </source>
</evidence>
<gene>
    <name evidence="1" type="ORF">NK125_10675</name>
</gene>
<dbReference type="Gene3D" id="3.30.2010.20">
    <property type="match status" value="1"/>
</dbReference>
<dbReference type="RefSeq" id="WP_262066668.1">
    <property type="nucleotide sequence ID" value="NZ_JAMXOD010000015.1"/>
</dbReference>
<organism evidence="1 2">
    <name type="scientific">Aequitasia blattaphilus</name>
    <dbReference type="NCBI Taxonomy" id="2949332"/>
    <lineage>
        <taxon>Bacteria</taxon>
        <taxon>Bacillati</taxon>
        <taxon>Bacillota</taxon>
        <taxon>Clostridia</taxon>
        <taxon>Lachnospirales</taxon>
        <taxon>Lachnospiraceae</taxon>
        <taxon>Aequitasia</taxon>
    </lineage>
</organism>
<evidence type="ECO:0000313" key="1">
    <source>
        <dbReference type="EMBL" id="MCP1102881.1"/>
    </source>
</evidence>
<dbReference type="EMBL" id="JAMZFW010000015">
    <property type="protein sequence ID" value="MCP1102881.1"/>
    <property type="molecule type" value="Genomic_DNA"/>
</dbReference>
<protein>
    <submittedName>
        <fullName evidence="1">Metallopeptidase family protein</fullName>
    </submittedName>
</protein>
<reference evidence="1 2" key="1">
    <citation type="journal article" date="2022" name="Genome Biol. Evol.">
        <title>Host diet, physiology and behaviors set the stage for Lachnospiraceae cladogenesis.</title>
        <authorList>
            <person name="Vera-Ponce De Leon A."/>
            <person name="Schneider M."/>
            <person name="Jahnes B.C."/>
            <person name="Sadowski V."/>
            <person name="Camuy-Velez L.A."/>
            <person name="Duan J."/>
            <person name="Sabree Z.L."/>
        </authorList>
    </citation>
    <scope>NUCLEOTIDE SEQUENCE [LARGE SCALE GENOMIC DNA]</scope>
    <source>
        <strain evidence="1 2">PAL113</strain>
    </source>
</reference>
<dbReference type="InterPro" id="IPR010428">
    <property type="entry name" value="Zincin_1"/>
</dbReference>
<sequence length="126" mass="14982">MIILEEFRDMLDSIEEEIPEEFFRELNGGILLMENEKIHPKSKGDELKIMGEYVRSHTMGRLIYIYYGSFKAVYRDASYEVLYKEVKHTLLHELTHHLESLAGYRDLEVEDEIGIHNYLKSKEEIQ</sequence>